<evidence type="ECO:0000256" key="1">
    <source>
        <dbReference type="SAM" id="SignalP"/>
    </source>
</evidence>
<organism evidence="2">
    <name type="scientific">Anopheles triannulatus</name>
    <dbReference type="NCBI Taxonomy" id="58253"/>
    <lineage>
        <taxon>Eukaryota</taxon>
        <taxon>Metazoa</taxon>
        <taxon>Ecdysozoa</taxon>
        <taxon>Arthropoda</taxon>
        <taxon>Hexapoda</taxon>
        <taxon>Insecta</taxon>
        <taxon>Pterygota</taxon>
        <taxon>Neoptera</taxon>
        <taxon>Endopterygota</taxon>
        <taxon>Diptera</taxon>
        <taxon>Nematocera</taxon>
        <taxon>Culicoidea</taxon>
        <taxon>Culicidae</taxon>
        <taxon>Anophelinae</taxon>
        <taxon>Anopheles</taxon>
    </lineage>
</organism>
<keyword evidence="1" id="KW-0732">Signal</keyword>
<evidence type="ECO:0000313" key="2">
    <source>
        <dbReference type="EMBL" id="MBW48526.1"/>
    </source>
</evidence>
<name>A0A2M4B667_9DIPT</name>
<dbReference type="EMBL" id="GGFK01015205">
    <property type="protein sequence ID" value="MBW48526.1"/>
    <property type="molecule type" value="Transcribed_RNA"/>
</dbReference>
<proteinExistence type="predicted"/>
<dbReference type="AlphaFoldDB" id="A0A2M4B667"/>
<accession>A0A2M4B667</accession>
<feature type="chain" id="PRO_5014714361" evidence="1">
    <location>
        <begin position="18"/>
        <end position="81"/>
    </location>
</feature>
<reference evidence="2" key="1">
    <citation type="submission" date="2018-01" db="EMBL/GenBank/DDBJ databases">
        <title>An insight into the sialome of Amazonian anophelines.</title>
        <authorList>
            <person name="Ribeiro J.M."/>
            <person name="Scarpassa V."/>
            <person name="Calvo E."/>
        </authorList>
    </citation>
    <scope>NUCLEOTIDE SEQUENCE</scope>
    <source>
        <tissue evidence="2">Salivary glands</tissue>
    </source>
</reference>
<feature type="signal peptide" evidence="1">
    <location>
        <begin position="1"/>
        <end position="17"/>
    </location>
</feature>
<protein>
    <submittedName>
        <fullName evidence="2">Putative secreted protein</fullName>
    </submittedName>
</protein>
<sequence>MRLDLFALIYTIRSVCSASSSCSSFSFGRKDVRNGSERTQLRLLIPSLQEARRRVVWCRMCGRCCAIVPQTVPPELELYFY</sequence>